<evidence type="ECO:0000313" key="4">
    <source>
        <dbReference type="Proteomes" id="UP000747542"/>
    </source>
</evidence>
<proteinExistence type="predicted"/>
<keyword evidence="4" id="KW-1185">Reference proteome</keyword>
<feature type="compositionally biased region" description="Basic residues" evidence="1">
    <location>
        <begin position="1"/>
        <end position="10"/>
    </location>
</feature>
<keyword evidence="2" id="KW-1133">Transmembrane helix</keyword>
<keyword evidence="2" id="KW-0472">Membrane</keyword>
<feature type="transmembrane region" description="Helical" evidence="2">
    <location>
        <begin position="378"/>
        <end position="403"/>
    </location>
</feature>
<dbReference type="EMBL" id="JAHLQT010007678">
    <property type="protein sequence ID" value="KAG7174405.1"/>
    <property type="molecule type" value="Genomic_DNA"/>
</dbReference>
<reference evidence="3" key="1">
    <citation type="journal article" date="2021" name="Sci. Adv.">
        <title>The American lobster genome reveals insights on longevity, neural, and immune adaptations.</title>
        <authorList>
            <person name="Polinski J.M."/>
            <person name="Zimin A.V."/>
            <person name="Clark K.F."/>
            <person name="Kohn A.B."/>
            <person name="Sadowski N."/>
            <person name="Timp W."/>
            <person name="Ptitsyn A."/>
            <person name="Khanna P."/>
            <person name="Romanova D.Y."/>
            <person name="Williams P."/>
            <person name="Greenwood S.J."/>
            <person name="Moroz L.L."/>
            <person name="Walt D.R."/>
            <person name="Bodnar A.G."/>
        </authorList>
    </citation>
    <scope>NUCLEOTIDE SEQUENCE</scope>
    <source>
        <strain evidence="3">GMGI-L3</strain>
    </source>
</reference>
<feature type="region of interest" description="Disordered" evidence="1">
    <location>
        <begin position="1"/>
        <end position="21"/>
    </location>
</feature>
<evidence type="ECO:0000256" key="2">
    <source>
        <dbReference type="SAM" id="Phobius"/>
    </source>
</evidence>
<dbReference type="AlphaFoldDB" id="A0A8J5TH36"/>
<name>A0A8J5TH36_HOMAM</name>
<organism evidence="3 4">
    <name type="scientific">Homarus americanus</name>
    <name type="common">American lobster</name>
    <dbReference type="NCBI Taxonomy" id="6706"/>
    <lineage>
        <taxon>Eukaryota</taxon>
        <taxon>Metazoa</taxon>
        <taxon>Ecdysozoa</taxon>
        <taxon>Arthropoda</taxon>
        <taxon>Crustacea</taxon>
        <taxon>Multicrustacea</taxon>
        <taxon>Malacostraca</taxon>
        <taxon>Eumalacostraca</taxon>
        <taxon>Eucarida</taxon>
        <taxon>Decapoda</taxon>
        <taxon>Pleocyemata</taxon>
        <taxon>Astacidea</taxon>
        <taxon>Nephropoidea</taxon>
        <taxon>Nephropidae</taxon>
        <taxon>Homarus</taxon>
    </lineage>
</organism>
<accession>A0A8J5TH36</accession>
<protein>
    <submittedName>
        <fullName evidence="3">Uncharacterized protein</fullName>
    </submittedName>
</protein>
<sequence>MDAPHDHRHTPPSDPEVMDPRTPRTIDLCSNCLCDPPKRNVVCKHDHLNDGTSHHLVLNKGLIPHNSTSLHILGFETVIIHKGTFSSESLALRQIHFENIGTIRLSKESLFFNSKAKENMETVVLFTRCNIKEIPTEAVTQYSRSKDQRNDIDLEETRFLTMQFRWCNITTIRSYAFYQARLLYFTMSHTKVEHMEENCIYLDIYEEWVVEDSHLPKLEQQTISLRAQMIVVFSRNIIDGLENRSLNINSSNQVLFEYNSVSHLGSEALMGIKPSGYARGANIVFLNNSIAKADNGSLATSRNYPAHERKVLDNKFGIVCDCNIKLNFRHLLGITTENDYYDQSTYQTVIEKSLCQRFAEVETYKYIESYYNEECTPLPLPIIISASIVLALIIITIIVCVVCTQRAARAKEEANYLGECCYSHSFSTLHSNPGPLVPLQNHQCQSWERGNNIQSWVMAVPEVKTYQETEVEMHYEHTEPMNVSLRGSYPEPLIDFHRKTQVRASCPFN</sequence>
<evidence type="ECO:0000256" key="1">
    <source>
        <dbReference type="SAM" id="MobiDB-lite"/>
    </source>
</evidence>
<keyword evidence="2" id="KW-0812">Transmembrane</keyword>
<evidence type="ECO:0000313" key="3">
    <source>
        <dbReference type="EMBL" id="KAG7174405.1"/>
    </source>
</evidence>
<gene>
    <name evidence="3" type="ORF">Hamer_G003346</name>
</gene>
<dbReference type="Proteomes" id="UP000747542">
    <property type="component" value="Unassembled WGS sequence"/>
</dbReference>
<comment type="caution">
    <text evidence="3">The sequence shown here is derived from an EMBL/GenBank/DDBJ whole genome shotgun (WGS) entry which is preliminary data.</text>
</comment>